<keyword evidence="3" id="KW-1185">Reference proteome</keyword>
<evidence type="ECO:0000313" key="3">
    <source>
        <dbReference type="Proteomes" id="UP001335737"/>
    </source>
</evidence>
<proteinExistence type="predicted"/>
<gene>
    <name evidence="2" type="ORF">QGM71_14190</name>
</gene>
<reference evidence="2 3" key="1">
    <citation type="journal article" date="2024" name="Int. J. Syst. Evol. Microbiol.">
        <title>Virgibacillus tibetensis sp. nov., isolated from salt lake on the Tibetan Plateau of China.</title>
        <authorList>
            <person name="Phurbu D."/>
            <person name="Liu Z.-X."/>
            <person name="Wang R."/>
            <person name="Zheng Y.-Y."/>
            <person name="Liu H.-C."/>
            <person name="Zhou Y.-G."/>
            <person name="Yu Y.-J."/>
            <person name="Li A.-H."/>
        </authorList>
    </citation>
    <scope>NUCLEOTIDE SEQUENCE [LARGE SCALE GENOMIC DNA]</scope>
    <source>
        <strain evidence="2 3">C22-A2</strain>
    </source>
</reference>
<organism evidence="2 3">
    <name type="scientific">Virgibacillus tibetensis</name>
    <dbReference type="NCBI Taxonomy" id="3042313"/>
    <lineage>
        <taxon>Bacteria</taxon>
        <taxon>Bacillati</taxon>
        <taxon>Bacillota</taxon>
        <taxon>Bacilli</taxon>
        <taxon>Bacillales</taxon>
        <taxon>Bacillaceae</taxon>
        <taxon>Virgibacillus</taxon>
    </lineage>
</organism>
<protein>
    <submittedName>
        <fullName evidence="2">Uncharacterized protein</fullName>
    </submittedName>
</protein>
<feature type="compositionally biased region" description="Basic and acidic residues" evidence="1">
    <location>
        <begin position="81"/>
        <end position="94"/>
    </location>
</feature>
<name>A0ABU6KHT3_9BACI</name>
<evidence type="ECO:0000313" key="2">
    <source>
        <dbReference type="EMBL" id="MEC5424646.1"/>
    </source>
</evidence>
<comment type="caution">
    <text evidence="2">The sequence shown here is derived from an EMBL/GenBank/DDBJ whole genome shotgun (WGS) entry which is preliminary data.</text>
</comment>
<evidence type="ECO:0000256" key="1">
    <source>
        <dbReference type="SAM" id="MobiDB-lite"/>
    </source>
</evidence>
<dbReference type="EMBL" id="JARZFX010000007">
    <property type="protein sequence ID" value="MEC5424646.1"/>
    <property type="molecule type" value="Genomic_DNA"/>
</dbReference>
<dbReference type="Proteomes" id="UP001335737">
    <property type="component" value="Unassembled WGS sequence"/>
</dbReference>
<accession>A0ABU6KHT3</accession>
<sequence length="94" mass="10870">MTKENLNGNLNEISKSLINMHVSDLLNKYNISKESNKLRKLSNTEKTELADSVRNLQTQAEAFLNDTRNKNGKIIAPTPESLRRRFDKIQRNKK</sequence>
<dbReference type="RefSeq" id="WP_327608211.1">
    <property type="nucleotide sequence ID" value="NZ_JARZFX010000007.1"/>
</dbReference>
<feature type="region of interest" description="Disordered" evidence="1">
    <location>
        <begin position="70"/>
        <end position="94"/>
    </location>
</feature>